<dbReference type="PANTHER" id="PTHR23088:SF50">
    <property type="entry name" value="HYDROLASE YHCX"/>
    <property type="match status" value="1"/>
</dbReference>
<dbReference type="EMBL" id="JAVLUS010000003">
    <property type="protein sequence ID" value="MDS1112918.1"/>
    <property type="molecule type" value="Genomic_DNA"/>
</dbReference>
<evidence type="ECO:0000259" key="1">
    <source>
        <dbReference type="PROSITE" id="PS50263"/>
    </source>
</evidence>
<dbReference type="PROSITE" id="PS50263">
    <property type="entry name" value="CN_HYDROLASE"/>
    <property type="match status" value="1"/>
</dbReference>
<comment type="caution">
    <text evidence="2">The sequence shown here is derived from an EMBL/GenBank/DDBJ whole genome shotgun (WGS) entry which is preliminary data.</text>
</comment>
<dbReference type="InterPro" id="IPR003010">
    <property type="entry name" value="C-N_Hydrolase"/>
</dbReference>
<dbReference type="SUPFAM" id="SSF56317">
    <property type="entry name" value="Carbon-nitrogen hydrolase"/>
    <property type="match status" value="1"/>
</dbReference>
<feature type="domain" description="CN hydrolase" evidence="1">
    <location>
        <begin position="5"/>
        <end position="258"/>
    </location>
</feature>
<organism evidence="2 3">
    <name type="scientific">Gordonia westfalica</name>
    <dbReference type="NCBI Taxonomy" id="158898"/>
    <lineage>
        <taxon>Bacteria</taxon>
        <taxon>Bacillati</taxon>
        <taxon>Actinomycetota</taxon>
        <taxon>Actinomycetes</taxon>
        <taxon>Mycobacteriales</taxon>
        <taxon>Gordoniaceae</taxon>
        <taxon>Gordonia</taxon>
    </lineage>
</organism>
<dbReference type="RefSeq" id="WP_310949439.1">
    <property type="nucleotide sequence ID" value="NZ_JAVLUS010000003.1"/>
</dbReference>
<keyword evidence="2" id="KW-0378">Hydrolase</keyword>
<dbReference type="Pfam" id="PF00795">
    <property type="entry name" value="CN_hydrolase"/>
    <property type="match status" value="1"/>
</dbReference>
<dbReference type="PANTHER" id="PTHR23088">
    <property type="entry name" value="NITRILASE-RELATED"/>
    <property type="match status" value="1"/>
</dbReference>
<dbReference type="Proteomes" id="UP001265083">
    <property type="component" value="Unassembled WGS sequence"/>
</dbReference>
<dbReference type="Gene3D" id="3.60.110.10">
    <property type="entry name" value="Carbon-nitrogen hydrolase"/>
    <property type="match status" value="1"/>
</dbReference>
<evidence type="ECO:0000313" key="3">
    <source>
        <dbReference type="Proteomes" id="UP001265083"/>
    </source>
</evidence>
<gene>
    <name evidence="2" type="ORF">RD149_03975</name>
</gene>
<proteinExistence type="predicted"/>
<evidence type="ECO:0000313" key="2">
    <source>
        <dbReference type="EMBL" id="MDS1112918.1"/>
    </source>
</evidence>
<dbReference type="GO" id="GO:0016787">
    <property type="term" value="F:hydrolase activity"/>
    <property type="evidence" value="ECO:0007669"/>
    <property type="project" value="UniProtKB-KW"/>
</dbReference>
<protein>
    <submittedName>
        <fullName evidence="2">Nitrilase-related carbon-nitrogen hydrolase</fullName>
    </submittedName>
</protein>
<keyword evidence="3" id="KW-1185">Reference proteome</keyword>
<accession>A0ABU2GN83</accession>
<sequence>MSDVLAVAAVQFDVSPEPSWPAFADRARRQLDEAGDADLVVFGECMTIGLSATTPGWAGLAPRQAFEALPEHAAAYEDLFTAEASQRGQTIVAGSTFMRGDDGLLNVAHVFSPDGTVVRHTKSHLFPGEWDWLAGEGDEVTVIEVAGVRCGILVCYEAEVPELATIHGGLGVDVLLTPSYTFTVAGFHRVRQTLAARCIENQMYAVHCPVVGVGSGPVPDGRGHASFLGPCEAGLPDDGVIAAGPPDQPAVVTARFDLDLLRALRRDGAATTVKDRARKRGMYEKYASYLWPQAGDPAV</sequence>
<dbReference type="InterPro" id="IPR036526">
    <property type="entry name" value="C-N_Hydrolase_sf"/>
</dbReference>
<reference evidence="2 3" key="1">
    <citation type="submission" date="2023-08" db="EMBL/GenBank/DDBJ databases">
        <title>Bioegradation of LLDPE and BLDPE plastic by marine bacteria from coast plastic debris.</title>
        <authorList>
            <person name="Rong Z."/>
        </authorList>
    </citation>
    <scope>NUCLEOTIDE SEQUENCE [LARGE SCALE GENOMIC DNA]</scope>
    <source>
        <strain evidence="2 3">Z-2</strain>
    </source>
</reference>
<name>A0ABU2GN83_9ACTN</name>